<sequence>MALWVSSVILFANTEMRTVYEPVFNYNATAGVGQFNGTNARVYTGDLQRKASGYLYAVVPYWMQAIVNDLVVSPLHSVASKPVPVAACAAPDDSSCDSYLLPGGLISSSPWPPTDYPLAPVIRFFDAPSIQFDFRREGGQDIHFTDEDCKTYGNVTALVGMKFCVSKSQTFDGSFSAGLYVCPYGGEDDTCHLGNAPFYPNLTTTFSIFSRKSTFVACRTNMSILAVTSVGSPTQQSTLDLVALDWILDYSASNIPSPSSIAEQFFISPTQLQSSYWSPILVQTFYSIIAFPLWAFNANNYGNMEDSGTGITPHIPEEFYVTASVSVILHLFIWGVFAWLCIKRPSFPVISSYPLFDFAFKANCKRCPARLMEGEHYSLHPGSALPAGILEASDGDVLSILENCTYTIRSGDELVRLDHQSQQRLVSATRLTTW</sequence>
<keyword evidence="1" id="KW-0472">Membrane</keyword>
<gene>
    <name evidence="2" type="ORF">BJX66DRAFT_334824</name>
</gene>
<evidence type="ECO:0000313" key="3">
    <source>
        <dbReference type="Proteomes" id="UP001610563"/>
    </source>
</evidence>
<feature type="transmembrane region" description="Helical" evidence="1">
    <location>
        <begin position="319"/>
        <end position="342"/>
    </location>
</feature>
<keyword evidence="1" id="KW-0812">Transmembrane</keyword>
<keyword evidence="3" id="KW-1185">Reference proteome</keyword>
<proteinExistence type="predicted"/>
<evidence type="ECO:0000313" key="2">
    <source>
        <dbReference type="EMBL" id="KAL2797827.1"/>
    </source>
</evidence>
<protein>
    <submittedName>
        <fullName evidence="2">Uncharacterized protein</fullName>
    </submittedName>
</protein>
<reference evidence="2 3" key="1">
    <citation type="submission" date="2024-07" db="EMBL/GenBank/DDBJ databases">
        <title>Section-level genome sequencing and comparative genomics of Aspergillus sections Usti and Cavernicolus.</title>
        <authorList>
            <consortium name="Lawrence Berkeley National Laboratory"/>
            <person name="Nybo J.L."/>
            <person name="Vesth T.C."/>
            <person name="Theobald S."/>
            <person name="Frisvad J.C."/>
            <person name="Larsen T.O."/>
            <person name="Kjaerboelling I."/>
            <person name="Rothschild-Mancinelli K."/>
            <person name="Lyhne E.K."/>
            <person name="Kogle M.E."/>
            <person name="Barry K."/>
            <person name="Clum A."/>
            <person name="Na H."/>
            <person name="Ledsgaard L."/>
            <person name="Lin J."/>
            <person name="Lipzen A."/>
            <person name="Kuo A."/>
            <person name="Riley R."/>
            <person name="Mondo S."/>
            <person name="Labutti K."/>
            <person name="Haridas S."/>
            <person name="Pangalinan J."/>
            <person name="Salamov A.A."/>
            <person name="Simmons B.A."/>
            <person name="Magnuson J.K."/>
            <person name="Chen J."/>
            <person name="Drula E."/>
            <person name="Henrissat B."/>
            <person name="Wiebenga A."/>
            <person name="Lubbers R.J."/>
            <person name="Gomes A.C."/>
            <person name="Makela M.R."/>
            <person name="Stajich J."/>
            <person name="Grigoriev I.V."/>
            <person name="Mortensen U.H."/>
            <person name="De Vries R.P."/>
            <person name="Baker S.E."/>
            <person name="Andersen M.R."/>
        </authorList>
    </citation>
    <scope>NUCLEOTIDE SEQUENCE [LARGE SCALE GENOMIC DNA]</scope>
    <source>
        <strain evidence="2 3">CBS 209.92</strain>
    </source>
</reference>
<accession>A0ABR4GFL9</accession>
<organism evidence="2 3">
    <name type="scientific">Aspergillus keveii</name>
    <dbReference type="NCBI Taxonomy" id="714993"/>
    <lineage>
        <taxon>Eukaryota</taxon>
        <taxon>Fungi</taxon>
        <taxon>Dikarya</taxon>
        <taxon>Ascomycota</taxon>
        <taxon>Pezizomycotina</taxon>
        <taxon>Eurotiomycetes</taxon>
        <taxon>Eurotiomycetidae</taxon>
        <taxon>Eurotiales</taxon>
        <taxon>Aspergillaceae</taxon>
        <taxon>Aspergillus</taxon>
        <taxon>Aspergillus subgen. Nidulantes</taxon>
    </lineage>
</organism>
<evidence type="ECO:0000256" key="1">
    <source>
        <dbReference type="SAM" id="Phobius"/>
    </source>
</evidence>
<name>A0ABR4GFL9_9EURO</name>
<feature type="transmembrane region" description="Helical" evidence="1">
    <location>
        <begin position="276"/>
        <end position="296"/>
    </location>
</feature>
<dbReference type="Proteomes" id="UP001610563">
    <property type="component" value="Unassembled WGS sequence"/>
</dbReference>
<keyword evidence="1" id="KW-1133">Transmembrane helix</keyword>
<dbReference type="EMBL" id="JBFTWV010000017">
    <property type="protein sequence ID" value="KAL2797827.1"/>
    <property type="molecule type" value="Genomic_DNA"/>
</dbReference>
<comment type="caution">
    <text evidence="2">The sequence shown here is derived from an EMBL/GenBank/DDBJ whole genome shotgun (WGS) entry which is preliminary data.</text>
</comment>